<evidence type="ECO:0008006" key="4">
    <source>
        <dbReference type="Google" id="ProtNLM"/>
    </source>
</evidence>
<name>A0A165T8J8_9APHY</name>
<evidence type="ECO:0000313" key="2">
    <source>
        <dbReference type="EMBL" id="KZT73079.1"/>
    </source>
</evidence>
<evidence type="ECO:0000313" key="3">
    <source>
        <dbReference type="Proteomes" id="UP000076727"/>
    </source>
</evidence>
<accession>A0A165T8J8</accession>
<sequence>MSRWIDQLGTLSEKLGTIGDIDEDGDDDMQDDDRSERKYESDKKLLDDTLRQVCEVVRNASTEGAGELEQISDGMYDFMPSFAHGNEESLKAMDSESFLVFFKDYLDPNVSRNTIRAAGGASGPWNTGTQPHAKSICLSRFRQRLTTSATDATPLAQAVYQARCEITDDRIPVPSKMLISSGQSCLAVIGAGGWKNRDPMLQCYLLGHDNPLDQRMCFSPGLSEVAYTLATDEDRKLVFAADSDRVKSYSAHPGLPGVLWGPVRPSRRADYPRGAWQGARVEYRLPQHGPRGKRIDKGKYNTENSMRDNDDGEEIEASTGNTPFTVIEFADATLNPAVWHRHAPTGNMLCGTNGRRSGVYVCVSVDLENGGRYAARYLGHGRDVEDISTSEGDPNAFATAGSGGYARLYDLRQPLPVVTFDQGHQLEYCPAAVLVHPDGVPTLFTAGMRSEQIKMWDIRAKATVYELSTGNNAVATMAWDSKRSVLYAATECEYMDRMGYHHDYRAARIPKWADGKQGYKAEERPDEDDDDEDMDDNEEEEEEEDEFGRCWPEKAHRGESHFGYAFDVGDHRIYRYAFKEDPDTTKLPTYGDASTRQSHW</sequence>
<dbReference type="SUPFAM" id="SSF50978">
    <property type="entry name" value="WD40 repeat-like"/>
    <property type="match status" value="1"/>
</dbReference>
<evidence type="ECO:0000256" key="1">
    <source>
        <dbReference type="SAM" id="MobiDB-lite"/>
    </source>
</evidence>
<dbReference type="Proteomes" id="UP000076727">
    <property type="component" value="Unassembled WGS sequence"/>
</dbReference>
<dbReference type="OrthoDB" id="548949at2759"/>
<dbReference type="EMBL" id="KV429038">
    <property type="protein sequence ID" value="KZT73079.1"/>
    <property type="molecule type" value="Genomic_DNA"/>
</dbReference>
<proteinExistence type="predicted"/>
<dbReference type="InterPro" id="IPR015943">
    <property type="entry name" value="WD40/YVTN_repeat-like_dom_sf"/>
</dbReference>
<feature type="region of interest" description="Disordered" evidence="1">
    <location>
        <begin position="287"/>
        <end position="315"/>
    </location>
</feature>
<feature type="compositionally biased region" description="Acidic residues" evidence="1">
    <location>
        <begin position="20"/>
        <end position="31"/>
    </location>
</feature>
<gene>
    <name evidence="2" type="ORF">DAEQUDRAFT_762436</name>
</gene>
<feature type="region of interest" description="Disordered" evidence="1">
    <location>
        <begin position="16"/>
        <end position="40"/>
    </location>
</feature>
<feature type="region of interest" description="Disordered" evidence="1">
    <location>
        <begin position="515"/>
        <end position="552"/>
    </location>
</feature>
<dbReference type="InterPro" id="IPR001680">
    <property type="entry name" value="WD40_rpt"/>
</dbReference>
<reference evidence="2 3" key="1">
    <citation type="journal article" date="2016" name="Mol. Biol. Evol.">
        <title>Comparative Genomics of Early-Diverging Mushroom-Forming Fungi Provides Insights into the Origins of Lignocellulose Decay Capabilities.</title>
        <authorList>
            <person name="Nagy L.G."/>
            <person name="Riley R."/>
            <person name="Tritt A."/>
            <person name="Adam C."/>
            <person name="Daum C."/>
            <person name="Floudas D."/>
            <person name="Sun H."/>
            <person name="Yadav J.S."/>
            <person name="Pangilinan J."/>
            <person name="Larsson K.H."/>
            <person name="Matsuura K."/>
            <person name="Barry K."/>
            <person name="Labutti K."/>
            <person name="Kuo R."/>
            <person name="Ohm R.A."/>
            <person name="Bhattacharya S.S."/>
            <person name="Shirouzu T."/>
            <person name="Yoshinaga Y."/>
            <person name="Martin F.M."/>
            <person name="Grigoriev I.V."/>
            <person name="Hibbett D.S."/>
        </authorList>
    </citation>
    <scope>NUCLEOTIDE SEQUENCE [LARGE SCALE GENOMIC DNA]</scope>
    <source>
        <strain evidence="2 3">L-15889</strain>
    </source>
</reference>
<dbReference type="SMART" id="SM00320">
    <property type="entry name" value="WD40"/>
    <property type="match status" value="2"/>
</dbReference>
<dbReference type="InterPro" id="IPR036322">
    <property type="entry name" value="WD40_repeat_dom_sf"/>
</dbReference>
<dbReference type="STRING" id="1314783.A0A165T8J8"/>
<dbReference type="Gene3D" id="2.130.10.10">
    <property type="entry name" value="YVTN repeat-like/Quinoprotein amine dehydrogenase"/>
    <property type="match status" value="1"/>
</dbReference>
<keyword evidence="3" id="KW-1185">Reference proteome</keyword>
<protein>
    <recommendedName>
        <fullName evidence="4">WD40 repeat-like protein</fullName>
    </recommendedName>
</protein>
<organism evidence="2 3">
    <name type="scientific">Daedalea quercina L-15889</name>
    <dbReference type="NCBI Taxonomy" id="1314783"/>
    <lineage>
        <taxon>Eukaryota</taxon>
        <taxon>Fungi</taxon>
        <taxon>Dikarya</taxon>
        <taxon>Basidiomycota</taxon>
        <taxon>Agaricomycotina</taxon>
        <taxon>Agaricomycetes</taxon>
        <taxon>Polyporales</taxon>
        <taxon>Fomitopsis</taxon>
    </lineage>
</organism>
<feature type="compositionally biased region" description="Acidic residues" evidence="1">
    <location>
        <begin position="524"/>
        <end position="546"/>
    </location>
</feature>
<feature type="compositionally biased region" description="Basic and acidic residues" evidence="1">
    <location>
        <begin position="293"/>
        <end position="309"/>
    </location>
</feature>
<dbReference type="AlphaFoldDB" id="A0A165T8J8"/>